<gene>
    <name evidence="2" type="ORF">RU96_GL000020</name>
</gene>
<keyword evidence="1" id="KW-1133">Transmembrane helix</keyword>
<name>A0A1L8R9X9_9ENTE</name>
<dbReference type="AlphaFoldDB" id="A0A1L8R9X9"/>
<proteinExistence type="predicted"/>
<reference evidence="2 3" key="1">
    <citation type="submission" date="2014-12" db="EMBL/GenBank/DDBJ databases">
        <title>Draft genome sequences of 29 type strains of Enterococci.</title>
        <authorList>
            <person name="Zhong Z."/>
            <person name="Sun Z."/>
            <person name="Liu W."/>
            <person name="Zhang W."/>
            <person name="Zhang H."/>
        </authorList>
    </citation>
    <scope>NUCLEOTIDE SEQUENCE [LARGE SCALE GENOMIC DNA]</scope>
    <source>
        <strain evidence="2 3">DSM 21207</strain>
    </source>
</reference>
<keyword evidence="1" id="KW-0812">Transmembrane</keyword>
<organism evidence="2 3">
    <name type="scientific">Enterococcus canintestini</name>
    <dbReference type="NCBI Taxonomy" id="317010"/>
    <lineage>
        <taxon>Bacteria</taxon>
        <taxon>Bacillati</taxon>
        <taxon>Bacillota</taxon>
        <taxon>Bacilli</taxon>
        <taxon>Lactobacillales</taxon>
        <taxon>Enterococcaceae</taxon>
        <taxon>Enterococcus</taxon>
    </lineage>
</organism>
<dbReference type="Proteomes" id="UP000182835">
    <property type="component" value="Unassembled WGS sequence"/>
</dbReference>
<dbReference type="STRING" id="317010.RU96_GL000020"/>
<keyword evidence="1" id="KW-0472">Membrane</keyword>
<dbReference type="OrthoDB" id="2339542at2"/>
<dbReference type="EMBL" id="JXKG01000001">
    <property type="protein sequence ID" value="OJG16553.1"/>
    <property type="molecule type" value="Genomic_DNA"/>
</dbReference>
<evidence type="ECO:0000313" key="2">
    <source>
        <dbReference type="EMBL" id="OJG16553.1"/>
    </source>
</evidence>
<accession>A0A1L8R9X9</accession>
<evidence type="ECO:0000256" key="1">
    <source>
        <dbReference type="SAM" id="Phobius"/>
    </source>
</evidence>
<dbReference type="RefSeq" id="WP_143350939.1">
    <property type="nucleotide sequence ID" value="NZ_JBHLVQ010000015.1"/>
</dbReference>
<protein>
    <submittedName>
        <fullName evidence="2">Uncharacterized protein</fullName>
    </submittedName>
</protein>
<evidence type="ECO:0000313" key="3">
    <source>
        <dbReference type="Proteomes" id="UP000182835"/>
    </source>
</evidence>
<comment type="caution">
    <text evidence="2">The sequence shown here is derived from an EMBL/GenBank/DDBJ whole genome shotgun (WGS) entry which is preliminary data.</text>
</comment>
<sequence length="81" mass="9033">MDVVLSIGYSFALFFSIGLIVSEKVVNQIKANTEELAGKSGNLTIADVNFSNNFSTILMIFLLTFVIIELFRIIVKKMKRG</sequence>
<feature type="transmembrane region" description="Helical" evidence="1">
    <location>
        <begin position="54"/>
        <end position="75"/>
    </location>
</feature>